<dbReference type="Gene3D" id="1.10.3290.20">
    <property type="match status" value="1"/>
</dbReference>
<accession>A0ABW8DB15</accession>
<dbReference type="SUPFAM" id="SSF103383">
    <property type="entry name" value="Antivirulence factor"/>
    <property type="match status" value="1"/>
</dbReference>
<reference evidence="2 3" key="1">
    <citation type="submission" date="2024-08" db="EMBL/GenBank/DDBJ databases">
        <title>Draft Genome Sequence of Legionella lytica strain DSB2004, Isolated From a Fire Sprinkler System.</title>
        <authorList>
            <person name="Everhart A.D."/>
            <person name="Kidane D.T."/>
            <person name="Farone A.L."/>
            <person name="Farone M.B."/>
        </authorList>
    </citation>
    <scope>NUCLEOTIDE SEQUENCE [LARGE SCALE GENOMIC DNA]</scope>
    <source>
        <strain evidence="2 3">DSB2004</strain>
    </source>
</reference>
<gene>
    <name evidence="2" type="ORF">ACD661_15165</name>
</gene>
<sequence>MSTSQHRLEELLQQAHLTTFLAKNAYPEERLTGPRLYQAFLPASKTISNERNSSASFDEKAWGEDGLNTAREAAEKLKGKQFPNLLKLYTFIARKRANYEYKKNGKAASFAFGSFRDPDDGCHMELSTCLGKDDEYQDQYGYMLELLQIFFPNPDIKMKNVFDKNSRRVEAEMSSFIIRGTLRREIDKNPYSFKEPGEYERTFTTIETYKNPRDGVEFIYLLHPNIERYELDEFFNLVETKFPDLYDLTNREKSINSLAEIVWTLAQAVPTKRGNASIIERLYRSVQLIHGEHLPHYRFPLNIDLLAIVTPSAEQFRQIFETLFYDKDMLSLIDKNLDNIQFFLQFSQEPHNELTALQLQLNGLKEKFRSKEQCAKQDEIVLLVKDRFRYFNSPSPGNSPNRAAEPALSQKHF</sequence>
<protein>
    <recommendedName>
        <fullName evidence="4">Substrate of the Dot/Icm secretion system</fullName>
    </recommendedName>
</protein>
<evidence type="ECO:0000313" key="2">
    <source>
        <dbReference type="EMBL" id="MFJ1269899.1"/>
    </source>
</evidence>
<organism evidence="2 3">
    <name type="scientific">Legionella lytica</name>
    <dbReference type="NCBI Taxonomy" id="96232"/>
    <lineage>
        <taxon>Bacteria</taxon>
        <taxon>Pseudomonadati</taxon>
        <taxon>Pseudomonadota</taxon>
        <taxon>Gammaproteobacteria</taxon>
        <taxon>Legionellales</taxon>
        <taxon>Legionellaceae</taxon>
        <taxon>Legionella</taxon>
    </lineage>
</organism>
<comment type="caution">
    <text evidence="2">The sequence shown here is derived from an EMBL/GenBank/DDBJ whole genome shotgun (WGS) entry which is preliminary data.</text>
</comment>
<dbReference type="Proteomes" id="UP001615550">
    <property type="component" value="Unassembled WGS sequence"/>
</dbReference>
<keyword evidence="3" id="KW-1185">Reference proteome</keyword>
<evidence type="ECO:0000256" key="1">
    <source>
        <dbReference type="SAM" id="MobiDB-lite"/>
    </source>
</evidence>
<evidence type="ECO:0008006" key="4">
    <source>
        <dbReference type="Google" id="ProtNLM"/>
    </source>
</evidence>
<dbReference type="Pfam" id="PF05394">
    <property type="entry name" value="AvrB_AvrC"/>
    <property type="match status" value="1"/>
</dbReference>
<dbReference type="RefSeq" id="WP_400188714.1">
    <property type="nucleotide sequence ID" value="NZ_JBGORX010000010.1"/>
</dbReference>
<dbReference type="InterPro" id="IPR036231">
    <property type="entry name" value="Avirulence_B/C_sf"/>
</dbReference>
<feature type="region of interest" description="Disordered" evidence="1">
    <location>
        <begin position="393"/>
        <end position="413"/>
    </location>
</feature>
<evidence type="ECO:0000313" key="3">
    <source>
        <dbReference type="Proteomes" id="UP001615550"/>
    </source>
</evidence>
<dbReference type="EMBL" id="JBGORX010000010">
    <property type="protein sequence ID" value="MFJ1269899.1"/>
    <property type="molecule type" value="Genomic_DNA"/>
</dbReference>
<dbReference type="InterPro" id="IPR008798">
    <property type="entry name" value="Avirulence_B/C"/>
</dbReference>
<name>A0ABW8DB15_9GAMM</name>
<proteinExistence type="predicted"/>